<gene>
    <name evidence="1" type="ORF">FJZ47_16205</name>
</gene>
<proteinExistence type="predicted"/>
<dbReference type="AlphaFoldDB" id="A0A938B538"/>
<sequence>MSYLQYTPGMDLPAHTLIAHNDAAASANKIHDDTVAQQYGFRGGLVPGVSVYAYMTYPLVQSFGEAWLTRGTAQVRFAKPVYEGDEVTVTSTVNAVAASALGFDLASINPEGVPCGLGTATLPAMPRTVVDLEEVPAGPHQVPRVPVSWEAIVLGEPLPRLSLTISQEDNAEYCRLHTDDLALYQGPRGLVHPGILLRQCNRIFSEHFILGPWIHVASDLVTYRPCQVGEPLEVRGVPVQKFAKKGHEFTVLDIIISTGHEPIQRVQHTCIFRPRQGQQ</sequence>
<dbReference type="CDD" id="cd03441">
    <property type="entry name" value="R_hydratase_like"/>
    <property type="match status" value="1"/>
</dbReference>
<dbReference type="InterPro" id="IPR029069">
    <property type="entry name" value="HotDog_dom_sf"/>
</dbReference>
<organism evidence="1 2">
    <name type="scientific">Tectimicrobiota bacterium</name>
    <dbReference type="NCBI Taxonomy" id="2528274"/>
    <lineage>
        <taxon>Bacteria</taxon>
        <taxon>Pseudomonadati</taxon>
        <taxon>Nitrospinota/Tectimicrobiota group</taxon>
        <taxon>Candidatus Tectimicrobiota</taxon>
    </lineage>
</organism>
<evidence type="ECO:0008006" key="3">
    <source>
        <dbReference type="Google" id="ProtNLM"/>
    </source>
</evidence>
<comment type="caution">
    <text evidence="1">The sequence shown here is derived from an EMBL/GenBank/DDBJ whole genome shotgun (WGS) entry which is preliminary data.</text>
</comment>
<protein>
    <recommendedName>
        <fullName evidence="3">MaoC-like domain-containing protein</fullName>
    </recommendedName>
</protein>
<accession>A0A938B538</accession>
<dbReference type="Proteomes" id="UP000712673">
    <property type="component" value="Unassembled WGS sequence"/>
</dbReference>
<dbReference type="Gene3D" id="3.10.129.10">
    <property type="entry name" value="Hotdog Thioesterase"/>
    <property type="match status" value="2"/>
</dbReference>
<reference evidence="1" key="1">
    <citation type="submission" date="2019-03" db="EMBL/GenBank/DDBJ databases">
        <title>Lake Tanganyika Metagenome-Assembled Genomes (MAGs).</title>
        <authorList>
            <person name="Tran P."/>
        </authorList>
    </citation>
    <scope>NUCLEOTIDE SEQUENCE</scope>
    <source>
        <strain evidence="1">K_DeepCast_65m_m2_066</strain>
    </source>
</reference>
<evidence type="ECO:0000313" key="2">
    <source>
        <dbReference type="Proteomes" id="UP000712673"/>
    </source>
</evidence>
<evidence type="ECO:0000313" key="1">
    <source>
        <dbReference type="EMBL" id="MBM3225328.1"/>
    </source>
</evidence>
<name>A0A938B538_UNCTE</name>
<dbReference type="SUPFAM" id="SSF54637">
    <property type="entry name" value="Thioesterase/thiol ester dehydrase-isomerase"/>
    <property type="match status" value="2"/>
</dbReference>
<dbReference type="EMBL" id="VGLS01000542">
    <property type="protein sequence ID" value="MBM3225328.1"/>
    <property type="molecule type" value="Genomic_DNA"/>
</dbReference>